<feature type="domain" description="Thioredoxin" evidence="9">
    <location>
        <begin position="325"/>
        <end position="480"/>
    </location>
</feature>
<evidence type="ECO:0000256" key="3">
    <source>
        <dbReference type="ARBA" id="ARBA00023002"/>
    </source>
</evidence>
<dbReference type="PANTHER" id="PTHR13871:SF102">
    <property type="entry name" value="THIOREDOXIN DOMAIN-CONTAINING PROTEIN"/>
    <property type="match status" value="1"/>
</dbReference>
<evidence type="ECO:0000256" key="1">
    <source>
        <dbReference type="ARBA" id="ARBA00012612"/>
    </source>
</evidence>
<dbReference type="EC" id="1.8.1.8" evidence="1"/>
<dbReference type="PANTHER" id="PTHR13871">
    <property type="entry name" value="THIOREDOXIN"/>
    <property type="match status" value="1"/>
</dbReference>
<evidence type="ECO:0000313" key="10">
    <source>
        <dbReference type="EMBL" id="PAN49236.1"/>
    </source>
</evidence>
<dbReference type="SUPFAM" id="SSF57889">
    <property type="entry name" value="Cysteine-rich domain"/>
    <property type="match status" value="1"/>
</dbReference>
<dbReference type="Pfam" id="PF03107">
    <property type="entry name" value="C1_2"/>
    <property type="match status" value="1"/>
</dbReference>
<protein>
    <recommendedName>
        <fullName evidence="1">protein-disulfide reductase</fullName>
        <ecNumber evidence="1">1.8.1.8</ecNumber>
    </recommendedName>
</protein>
<evidence type="ECO:0000256" key="7">
    <source>
        <dbReference type="ARBA" id="ARBA00047804"/>
    </source>
</evidence>
<evidence type="ECO:0000256" key="6">
    <source>
        <dbReference type="ARBA" id="ARBA00047388"/>
    </source>
</evidence>
<accession>A0A2S3IPW3</accession>
<evidence type="ECO:0000256" key="8">
    <source>
        <dbReference type="SAM" id="MobiDB-lite"/>
    </source>
</evidence>
<sequence length="568" mass="63920">MAEQASGGIGDILATGDRDFLVRSSGEHVKISSIEASSVALYFSASWCPPCRRFTPKLIEVYEELTTQDKSLEVVFVSRDRDEESFNAYFAKMPWLAVPFSDSECLQRFNKRYKVNGIPNLVILSGETGEIYTKEGVKFISEYGIGASPFTLERINELKEQEKAAKDNQTIHSVLGTHTRDYLISNTGDKVPISELEGKYVALFFMVRPIDEFTTVLTKIYEKLKEVGEKFEVVAVYFNNDESVFSESFASMPWLAIPRGDKVCDKLVRYFELRTLPTLVLIGPDGKTLNNNIADVIEEHCFEAWEAFPFSDEKLESFTEKSKAKEASQTLGSLLVKDDLNFVIQKEGAKVPVSELVGKTVILYFSAKWCPPCRDFLPTLVKEYSKIKEKHSDFEIIFISIDRDQSSYDEFFSDMPWLALPLGDERKESLMKKFKILEIPSLIVVGPSGVTLTKDARSHLLAHGADAFPFTEETLQELGKKLDGEAKAWPEKVKHELHERHELALARRDTADTYSCDGCEGLGSSWSYRCERCDFNLHPKCALGKGKGEATDESPAGYAREGGVCRKA</sequence>
<keyword evidence="3" id="KW-0560">Oxidoreductase</keyword>
<evidence type="ECO:0000256" key="5">
    <source>
        <dbReference type="ARBA" id="ARBA00025782"/>
    </source>
</evidence>
<dbReference type="Gene3D" id="3.40.30.10">
    <property type="entry name" value="Glutaredoxin"/>
    <property type="match status" value="3"/>
</dbReference>
<dbReference type="EMBL" id="CM008054">
    <property type="protein sequence ID" value="PAN49236.1"/>
    <property type="molecule type" value="Genomic_DNA"/>
</dbReference>
<dbReference type="PROSITE" id="PS00194">
    <property type="entry name" value="THIOREDOXIN_1"/>
    <property type="match status" value="1"/>
</dbReference>
<dbReference type="InterPro" id="IPR052259">
    <property type="entry name" value="Nucleoredoxin-like"/>
</dbReference>
<gene>
    <name evidence="10" type="ORF">PAHAL_9G435500</name>
</gene>
<dbReference type="InterPro" id="IPR036249">
    <property type="entry name" value="Thioredoxin-like_sf"/>
</dbReference>
<proteinExistence type="inferred from homology"/>
<dbReference type="InterPro" id="IPR013766">
    <property type="entry name" value="Thioredoxin_domain"/>
</dbReference>
<dbReference type="CDD" id="cd03009">
    <property type="entry name" value="TryX_like_TryX_NRX"/>
    <property type="match status" value="2"/>
</dbReference>
<dbReference type="InterPro" id="IPR046349">
    <property type="entry name" value="C1-like_sf"/>
</dbReference>
<comment type="catalytic activity">
    <reaction evidence="6">
        <text>[protein]-dithiol + NAD(+) = [protein]-disulfide + NADH + H(+)</text>
        <dbReference type="Rhea" id="RHEA:18749"/>
        <dbReference type="Rhea" id="RHEA-COMP:10593"/>
        <dbReference type="Rhea" id="RHEA-COMP:10594"/>
        <dbReference type="ChEBI" id="CHEBI:15378"/>
        <dbReference type="ChEBI" id="CHEBI:29950"/>
        <dbReference type="ChEBI" id="CHEBI:50058"/>
        <dbReference type="ChEBI" id="CHEBI:57540"/>
        <dbReference type="ChEBI" id="CHEBI:57945"/>
        <dbReference type="EC" id="1.8.1.8"/>
    </reaction>
</comment>
<organism evidence="10">
    <name type="scientific">Panicum hallii</name>
    <dbReference type="NCBI Taxonomy" id="206008"/>
    <lineage>
        <taxon>Eukaryota</taxon>
        <taxon>Viridiplantae</taxon>
        <taxon>Streptophyta</taxon>
        <taxon>Embryophyta</taxon>
        <taxon>Tracheophyta</taxon>
        <taxon>Spermatophyta</taxon>
        <taxon>Magnoliopsida</taxon>
        <taxon>Liliopsida</taxon>
        <taxon>Poales</taxon>
        <taxon>Poaceae</taxon>
        <taxon>PACMAD clade</taxon>
        <taxon>Panicoideae</taxon>
        <taxon>Panicodae</taxon>
        <taxon>Paniceae</taxon>
        <taxon>Panicinae</taxon>
        <taxon>Panicum</taxon>
        <taxon>Panicum sect. Panicum</taxon>
    </lineage>
</organism>
<dbReference type="InterPro" id="IPR017937">
    <property type="entry name" value="Thioredoxin_CS"/>
</dbReference>
<dbReference type="PROSITE" id="PS51352">
    <property type="entry name" value="THIOREDOXIN_2"/>
    <property type="match status" value="2"/>
</dbReference>
<comment type="similarity">
    <text evidence="5">Belongs to the nucleoredoxin family.</text>
</comment>
<dbReference type="InterPro" id="IPR045870">
    <property type="entry name" value="TryX_NRX_thioredoxin_dom"/>
</dbReference>
<reference evidence="10" key="1">
    <citation type="submission" date="2018-04" db="EMBL/GenBank/DDBJ databases">
        <title>WGS assembly of Panicum hallii.</title>
        <authorList>
            <person name="Lovell J."/>
            <person name="Jenkins J."/>
            <person name="Lowry D."/>
            <person name="Mamidi S."/>
            <person name="Sreedasyam A."/>
            <person name="Weng X."/>
            <person name="Barry K."/>
            <person name="Bonette J."/>
            <person name="Campitelli B."/>
            <person name="Daum C."/>
            <person name="Gordon S."/>
            <person name="Gould B."/>
            <person name="Lipzen A."/>
            <person name="Macqueen A."/>
            <person name="Palacio-Mejia J."/>
            <person name="Plott C."/>
            <person name="Shakirov E."/>
            <person name="Shu S."/>
            <person name="Yoshinaga Y."/>
            <person name="Zane M."/>
            <person name="Rokhsar D."/>
            <person name="Grimwood J."/>
            <person name="Schmutz J."/>
            <person name="Juenger T."/>
        </authorList>
    </citation>
    <scope>NUCLEOTIDE SEQUENCE [LARGE SCALE GENOMIC DNA]</scope>
    <source>
        <strain evidence="10">FIL2</strain>
    </source>
</reference>
<evidence type="ECO:0000256" key="4">
    <source>
        <dbReference type="ARBA" id="ARBA00023027"/>
    </source>
</evidence>
<evidence type="ECO:0000256" key="2">
    <source>
        <dbReference type="ARBA" id="ARBA00022737"/>
    </source>
</evidence>
<feature type="region of interest" description="Disordered" evidence="8">
    <location>
        <begin position="546"/>
        <end position="568"/>
    </location>
</feature>
<dbReference type="InterPro" id="IPR012336">
    <property type="entry name" value="Thioredoxin-like_fold"/>
</dbReference>
<dbReference type="GO" id="GO:0004791">
    <property type="term" value="F:thioredoxin-disulfide reductase (NADPH) activity"/>
    <property type="evidence" value="ECO:0007669"/>
    <property type="project" value="InterPro"/>
</dbReference>
<dbReference type="Gramene" id="PAN49236">
    <property type="protein sequence ID" value="PAN49236"/>
    <property type="gene ID" value="PAHAL_9G435500"/>
</dbReference>
<dbReference type="SUPFAM" id="SSF52833">
    <property type="entry name" value="Thioredoxin-like"/>
    <property type="match status" value="3"/>
</dbReference>
<name>A0A2S3IPW3_9POAL</name>
<dbReference type="Proteomes" id="UP000243499">
    <property type="component" value="Chromosome 9"/>
</dbReference>
<feature type="domain" description="Thioredoxin" evidence="9">
    <location>
        <begin position="1"/>
        <end position="160"/>
    </location>
</feature>
<comment type="catalytic activity">
    <reaction evidence="7">
        <text>[protein]-dithiol + NADP(+) = [protein]-disulfide + NADPH + H(+)</text>
        <dbReference type="Rhea" id="RHEA:18753"/>
        <dbReference type="Rhea" id="RHEA-COMP:10593"/>
        <dbReference type="Rhea" id="RHEA-COMP:10594"/>
        <dbReference type="ChEBI" id="CHEBI:15378"/>
        <dbReference type="ChEBI" id="CHEBI:29950"/>
        <dbReference type="ChEBI" id="CHEBI:50058"/>
        <dbReference type="ChEBI" id="CHEBI:57783"/>
        <dbReference type="ChEBI" id="CHEBI:58349"/>
        <dbReference type="EC" id="1.8.1.8"/>
    </reaction>
</comment>
<evidence type="ECO:0000259" key="9">
    <source>
        <dbReference type="PROSITE" id="PS51352"/>
    </source>
</evidence>
<dbReference type="AlphaFoldDB" id="A0A2S3IPW3"/>
<keyword evidence="2" id="KW-0677">Repeat</keyword>
<keyword evidence="4" id="KW-0520">NAD</keyword>
<dbReference type="Pfam" id="PF13905">
    <property type="entry name" value="Thioredoxin_8"/>
    <property type="match status" value="3"/>
</dbReference>
<dbReference type="InterPro" id="IPR004146">
    <property type="entry name" value="DC1"/>
</dbReference>